<dbReference type="Pfam" id="PF01103">
    <property type="entry name" value="Omp85"/>
    <property type="match status" value="1"/>
</dbReference>
<evidence type="ECO:0000256" key="7">
    <source>
        <dbReference type="NCBIfam" id="TIGR03303"/>
    </source>
</evidence>
<reference evidence="11" key="1">
    <citation type="journal article" date="2009" name="Environ. Microbiol.">
        <title>Contribution of mobile genetic elements to Desulfovibrio vulgaris genome plasticity.</title>
        <authorList>
            <person name="Walker C.B."/>
            <person name="Stolyar S."/>
            <person name="Chivian D."/>
            <person name="Pinel N."/>
            <person name="Gabster J.A."/>
            <person name="Dehal P.S."/>
            <person name="He Z."/>
            <person name="Yang Z.K."/>
            <person name="Yen H.C."/>
            <person name="Zhou J."/>
            <person name="Wall J.D."/>
            <person name="Hazen T.C."/>
            <person name="Arkin A.P."/>
            <person name="Stahl D.A."/>
        </authorList>
    </citation>
    <scope>NUCLEOTIDE SEQUENCE [LARGE SCALE GENOMIC DNA]</scope>
    <source>
        <strain evidence="11">DP4</strain>
    </source>
</reference>
<dbReference type="KEGG" id="dvl:Dvul_0891"/>
<dbReference type="Gene3D" id="3.10.20.310">
    <property type="entry name" value="membrane protein fhac"/>
    <property type="match status" value="5"/>
</dbReference>
<dbReference type="InterPro" id="IPR034746">
    <property type="entry name" value="POTRA"/>
</dbReference>
<dbReference type="GO" id="GO:0009279">
    <property type="term" value="C:cell outer membrane"/>
    <property type="evidence" value="ECO:0007669"/>
    <property type="project" value="UniProtKB-UniRule"/>
</dbReference>
<keyword evidence="6" id="KW-0998">Cell outer membrane</keyword>
<dbReference type="InterPro" id="IPR010827">
    <property type="entry name" value="BamA/TamA_POTRA"/>
</dbReference>
<keyword evidence="4" id="KW-0677">Repeat</keyword>
<evidence type="ECO:0000256" key="6">
    <source>
        <dbReference type="ARBA" id="ARBA00023237"/>
    </source>
</evidence>
<dbReference type="HOGENOM" id="CLU_007664_1_1_7"/>
<dbReference type="Proteomes" id="UP000009173">
    <property type="component" value="Chromosome"/>
</dbReference>
<dbReference type="GO" id="GO:0071709">
    <property type="term" value="P:membrane assembly"/>
    <property type="evidence" value="ECO:0007669"/>
    <property type="project" value="InterPro"/>
</dbReference>
<gene>
    <name evidence="10" type="ordered locus">Dvul_0891</name>
</gene>
<dbReference type="InterPro" id="IPR039910">
    <property type="entry name" value="D15-like"/>
</dbReference>
<keyword evidence="3" id="KW-0812">Transmembrane</keyword>
<feature type="domain" description="POTRA" evidence="9">
    <location>
        <begin position="406"/>
        <end position="488"/>
    </location>
</feature>
<keyword evidence="5" id="KW-0472">Membrane</keyword>
<evidence type="ECO:0000256" key="3">
    <source>
        <dbReference type="ARBA" id="ARBA00022692"/>
    </source>
</evidence>
<evidence type="ECO:0000256" key="8">
    <source>
        <dbReference type="SAM" id="SignalP"/>
    </source>
</evidence>
<evidence type="ECO:0000313" key="10">
    <source>
        <dbReference type="EMBL" id="ABM27912.1"/>
    </source>
</evidence>
<name>A0A0H3A6Z6_NITV4</name>
<accession>A0A0H3A6Z6</accession>
<dbReference type="AlphaFoldDB" id="A0A0H3A6Z6"/>
<dbReference type="EMBL" id="CP000527">
    <property type="protein sequence ID" value="ABM27912.1"/>
    <property type="molecule type" value="Genomic_DNA"/>
</dbReference>
<dbReference type="Gene3D" id="2.40.160.50">
    <property type="entry name" value="membrane protein fhac: a member of the omp85/tpsb transporter family"/>
    <property type="match status" value="1"/>
</dbReference>
<evidence type="ECO:0000313" key="11">
    <source>
        <dbReference type="Proteomes" id="UP000009173"/>
    </source>
</evidence>
<evidence type="ECO:0000256" key="2">
    <source>
        <dbReference type="ARBA" id="ARBA00022452"/>
    </source>
</evidence>
<proteinExistence type="inferred from homology"/>
<dbReference type="RefSeq" id="WP_011791908.1">
    <property type="nucleotide sequence ID" value="NC_008751.1"/>
</dbReference>
<dbReference type="HAMAP" id="MF_01430">
    <property type="entry name" value="OM_assembly_BamA"/>
    <property type="match status" value="1"/>
</dbReference>
<organism evidence="10 11">
    <name type="scientific">Nitratidesulfovibrio vulgaris (strain DP4)</name>
    <name type="common">Desulfovibrio vulgaris</name>
    <dbReference type="NCBI Taxonomy" id="391774"/>
    <lineage>
        <taxon>Bacteria</taxon>
        <taxon>Pseudomonadati</taxon>
        <taxon>Thermodesulfobacteriota</taxon>
        <taxon>Desulfovibrionia</taxon>
        <taxon>Desulfovibrionales</taxon>
        <taxon>Desulfovibrionaceae</taxon>
        <taxon>Nitratidesulfovibrio</taxon>
    </lineage>
</organism>
<dbReference type="PIRSF" id="PIRSF006076">
    <property type="entry name" value="OM_assembly_OMP85"/>
    <property type="match status" value="1"/>
</dbReference>
<dbReference type="PANTHER" id="PTHR12815:SF18">
    <property type="entry name" value="SORTING AND ASSEMBLY MACHINERY COMPONENT 50 HOMOLOG"/>
    <property type="match status" value="1"/>
</dbReference>
<evidence type="ECO:0000256" key="5">
    <source>
        <dbReference type="ARBA" id="ARBA00023136"/>
    </source>
</evidence>
<feature type="domain" description="POTRA" evidence="9">
    <location>
        <begin position="236"/>
        <end position="314"/>
    </location>
</feature>
<keyword evidence="2" id="KW-1134">Transmembrane beta strand</keyword>
<dbReference type="PROSITE" id="PS51779">
    <property type="entry name" value="POTRA"/>
    <property type="match status" value="5"/>
</dbReference>
<keyword evidence="8" id="KW-0732">Signal</keyword>
<evidence type="ECO:0000256" key="1">
    <source>
        <dbReference type="ARBA" id="ARBA00004370"/>
    </source>
</evidence>
<sequence precursor="true">MTNTARRGLILAFLLLLLVQVGLVQAAPAVQETTIMVLPFQVNAGKDLEYLNEDLPELVAQRLVARGLHVLPQSDVKAILRRQRVTELDIASARNLAVMAQAGYTVYGSFTQLGDSFSIDLRVVDALGVKPAKPFFIQKQGIINILPAVDELVDRVAGEFTSGNAIADVKVRGTKVLDPDVVLMRLSTRKGDPIDPAAINKEIKRIWDLGYFSDVQASVEQGGDGTVLVYTVTEKPRIDNIVIEGSDKVGHDDILAAMSSKTGSVLNDKLLAQDLQKVTELYRKEGFYLAHVTHRVEARQGAASATLVLNVEEGNKLYIKKVKIEGLKELSESEVKDILALSERGMFSWFTGTGVLKDELLERDSAAITAYCLNHGYVDALVSAPKVDYEEDGIIVSFAVKEGPRYKLGKIGFDGELIDTDERLLKVVKLDDHKKDNQYFALDVMQTDDKLLSDYYADYGYAFAEINSRTQKSAEEHVIDVTYVIRKRQKVYINRVLVEGNQKTRDNVVLREMRIADGDMFEGAKLRRSNERLNRTRYFSQVDTELVPTQKEDEVDLKVKVKEQNTGALIGGVGYSTFYQFGVSGTIMERNLFGKGYYASLQAFFSGKRNSFIASFTNPRVNDGDLSFGNDAYISREYFDDFSKNTIGDTIRFALPVGEYSTVGWGYRLDRYELYDIDDDAAKIIKEREGENISSVAHVRFTRDTTDSKEKPTKGTIFKTFNEFGGGPIGGDDDFIKPVVEFQAYHQLAPNHVLHGRTRGGAVLENGQGDVPVFERFYIGGIDSIRGYNSRDISPRDPESGDRIGGDRMAFVNLEYIWVFKPDLGLALVPFFDMGINYDSSAEFNWDDELKKSVGLEMRWRSPMGDLRFAYGFPLDEGRDGEQHSGRFEFSMGQFF</sequence>
<dbReference type="InterPro" id="IPR023707">
    <property type="entry name" value="OM_assembly_BamA"/>
</dbReference>
<evidence type="ECO:0000259" key="9">
    <source>
        <dbReference type="PROSITE" id="PS51779"/>
    </source>
</evidence>
<dbReference type="NCBIfam" id="TIGR03303">
    <property type="entry name" value="OM_YaeT"/>
    <property type="match status" value="1"/>
</dbReference>
<feature type="domain" description="POTRA" evidence="9">
    <location>
        <begin position="164"/>
        <end position="235"/>
    </location>
</feature>
<dbReference type="PANTHER" id="PTHR12815">
    <property type="entry name" value="SORTING AND ASSEMBLY MACHINERY SAMM50 PROTEIN FAMILY MEMBER"/>
    <property type="match status" value="1"/>
</dbReference>
<comment type="subcellular location">
    <subcellularLocation>
        <location evidence="1">Membrane</location>
    </subcellularLocation>
</comment>
<feature type="chain" id="PRO_5039921757" description="Outer membrane protein assembly factor BamA" evidence="8">
    <location>
        <begin position="27"/>
        <end position="896"/>
    </location>
</feature>
<dbReference type="Pfam" id="PF07244">
    <property type="entry name" value="POTRA"/>
    <property type="match status" value="5"/>
</dbReference>
<dbReference type="Gene3D" id="3.40.50.10610">
    <property type="entry name" value="ABC-type transport auxiliary lipoprotein component"/>
    <property type="match status" value="1"/>
</dbReference>
<feature type="domain" description="POTRA" evidence="9">
    <location>
        <begin position="317"/>
        <end position="403"/>
    </location>
</feature>
<protein>
    <recommendedName>
        <fullName evidence="7">Outer membrane protein assembly factor BamA</fullName>
    </recommendedName>
</protein>
<dbReference type="InterPro" id="IPR000184">
    <property type="entry name" value="Bac_surfAg_D15"/>
</dbReference>
<feature type="signal peptide" evidence="8">
    <location>
        <begin position="1"/>
        <end position="26"/>
    </location>
</feature>
<evidence type="ECO:0000256" key="4">
    <source>
        <dbReference type="ARBA" id="ARBA00022737"/>
    </source>
</evidence>
<feature type="domain" description="POTRA" evidence="9">
    <location>
        <begin position="491"/>
        <end position="564"/>
    </location>
</feature>